<protein>
    <submittedName>
        <fullName evidence="2">Uncharacterized protein</fullName>
    </submittedName>
</protein>
<evidence type="ECO:0000256" key="1">
    <source>
        <dbReference type="SAM" id="MobiDB-lite"/>
    </source>
</evidence>
<comment type="caution">
    <text evidence="2">The sequence shown here is derived from an EMBL/GenBank/DDBJ whole genome shotgun (WGS) entry which is preliminary data.</text>
</comment>
<evidence type="ECO:0000313" key="3">
    <source>
        <dbReference type="Proteomes" id="UP001266305"/>
    </source>
</evidence>
<name>A0ABQ9VXI6_SAGOE</name>
<accession>A0ABQ9VXI6</accession>
<feature type="region of interest" description="Disordered" evidence="1">
    <location>
        <begin position="82"/>
        <end position="113"/>
    </location>
</feature>
<gene>
    <name evidence="2" type="ORF">P7K49_007118</name>
</gene>
<keyword evidence="3" id="KW-1185">Reference proteome</keyword>
<proteinExistence type="predicted"/>
<reference evidence="2 3" key="1">
    <citation type="submission" date="2023-05" db="EMBL/GenBank/DDBJ databases">
        <title>B98-5 Cell Line De Novo Hybrid Assembly: An Optical Mapping Approach.</title>
        <authorList>
            <person name="Kananen K."/>
            <person name="Auerbach J.A."/>
            <person name="Kautto E."/>
            <person name="Blachly J.S."/>
        </authorList>
    </citation>
    <scope>NUCLEOTIDE SEQUENCE [LARGE SCALE GENOMIC DNA]</scope>
    <source>
        <strain evidence="2">B95-8</strain>
        <tissue evidence="2">Cell line</tissue>
    </source>
</reference>
<dbReference type="EMBL" id="JASSZA010000004">
    <property type="protein sequence ID" value="KAK2112852.1"/>
    <property type="molecule type" value="Genomic_DNA"/>
</dbReference>
<sequence length="113" mass="12091">MVDPIPCSPTTIAADNVNGTLESFCYVPVVIREVARVLGFCAESQVENVVDEHEVDVLEQSVYRKQDIKRIAETQCIGPGLPSPFGPLHSMEGGSRLSGQPGAASPRHISSVT</sequence>
<evidence type="ECO:0000313" key="2">
    <source>
        <dbReference type="EMBL" id="KAK2112852.1"/>
    </source>
</evidence>
<dbReference type="Proteomes" id="UP001266305">
    <property type="component" value="Unassembled WGS sequence"/>
</dbReference>
<organism evidence="2 3">
    <name type="scientific">Saguinus oedipus</name>
    <name type="common">Cotton-top tamarin</name>
    <name type="synonym">Oedipomidas oedipus</name>
    <dbReference type="NCBI Taxonomy" id="9490"/>
    <lineage>
        <taxon>Eukaryota</taxon>
        <taxon>Metazoa</taxon>
        <taxon>Chordata</taxon>
        <taxon>Craniata</taxon>
        <taxon>Vertebrata</taxon>
        <taxon>Euteleostomi</taxon>
        <taxon>Mammalia</taxon>
        <taxon>Eutheria</taxon>
        <taxon>Euarchontoglires</taxon>
        <taxon>Primates</taxon>
        <taxon>Haplorrhini</taxon>
        <taxon>Platyrrhini</taxon>
        <taxon>Cebidae</taxon>
        <taxon>Callitrichinae</taxon>
        <taxon>Saguinus</taxon>
    </lineage>
</organism>